<feature type="transmembrane region" description="Helical" evidence="1">
    <location>
        <begin position="53"/>
        <end position="76"/>
    </location>
</feature>
<dbReference type="InterPro" id="IPR009935">
    <property type="entry name" value="DUF1467"/>
</dbReference>
<sequence length="96" mass="10493">MGPVSALVLYVVIWVLTFLVAIPIRLQTQGDVGRTLRGTHKSSPEHHHLRRKALITTAIATAIWVVAALIIVSGLVTLEDIDLYRRFGPDAPSALD</sequence>
<evidence type="ECO:0000256" key="1">
    <source>
        <dbReference type="SAM" id="Phobius"/>
    </source>
</evidence>
<dbReference type="Proteomes" id="UP000281128">
    <property type="component" value="Unassembled WGS sequence"/>
</dbReference>
<feature type="transmembrane region" description="Helical" evidence="1">
    <location>
        <begin position="6"/>
        <end position="24"/>
    </location>
</feature>
<keyword evidence="1" id="KW-1133">Transmembrane helix</keyword>
<gene>
    <name evidence="2" type="ORF">D6850_02365</name>
</gene>
<dbReference type="EMBL" id="RAPE01000001">
    <property type="protein sequence ID" value="RKF16419.1"/>
    <property type="molecule type" value="Genomic_DNA"/>
</dbReference>
<name>A0A3A8AYC2_9RHOB</name>
<dbReference type="RefSeq" id="WP_121163454.1">
    <property type="nucleotide sequence ID" value="NZ_RAPE01000001.1"/>
</dbReference>
<proteinExistence type="predicted"/>
<evidence type="ECO:0000313" key="3">
    <source>
        <dbReference type="Proteomes" id="UP000281128"/>
    </source>
</evidence>
<keyword evidence="1" id="KW-0812">Transmembrane</keyword>
<protein>
    <submittedName>
        <fullName evidence="2">DUF1467 family protein</fullName>
    </submittedName>
</protein>
<dbReference type="AlphaFoldDB" id="A0A3A8AYC2"/>
<accession>A0A3A8AYC2</accession>
<keyword evidence="1" id="KW-0472">Membrane</keyword>
<dbReference type="Pfam" id="PF07330">
    <property type="entry name" value="DUF1467"/>
    <property type="match status" value="1"/>
</dbReference>
<reference evidence="2 3" key="1">
    <citation type="submission" date="2018-09" db="EMBL/GenBank/DDBJ databases">
        <title>Roseovarius spongiae sp. nov., isolated from a marine sponge.</title>
        <authorList>
            <person name="Zhuang L."/>
            <person name="Luo L."/>
        </authorList>
    </citation>
    <scope>NUCLEOTIDE SEQUENCE [LARGE SCALE GENOMIC DNA]</scope>
    <source>
        <strain evidence="2 3">HN-E21</strain>
    </source>
</reference>
<organism evidence="2 3">
    <name type="scientific">Roseovarius spongiae</name>
    <dbReference type="NCBI Taxonomy" id="2320272"/>
    <lineage>
        <taxon>Bacteria</taxon>
        <taxon>Pseudomonadati</taxon>
        <taxon>Pseudomonadota</taxon>
        <taxon>Alphaproteobacteria</taxon>
        <taxon>Rhodobacterales</taxon>
        <taxon>Roseobacteraceae</taxon>
        <taxon>Roseovarius</taxon>
    </lineage>
</organism>
<evidence type="ECO:0000313" key="2">
    <source>
        <dbReference type="EMBL" id="RKF16419.1"/>
    </source>
</evidence>
<dbReference type="OrthoDB" id="9804637at2"/>
<comment type="caution">
    <text evidence="2">The sequence shown here is derived from an EMBL/GenBank/DDBJ whole genome shotgun (WGS) entry which is preliminary data.</text>
</comment>
<keyword evidence="3" id="KW-1185">Reference proteome</keyword>